<reference evidence="1" key="1">
    <citation type="submission" date="2023-04" db="EMBL/GenBank/DDBJ databases">
        <title>Draft Genome sequencing of Naganishia species isolated from polar environments using Oxford Nanopore Technology.</title>
        <authorList>
            <person name="Leo P."/>
            <person name="Venkateswaran K."/>
        </authorList>
    </citation>
    <scope>NUCLEOTIDE SEQUENCE</scope>
    <source>
        <strain evidence="1">MNA-CCFEE 5423</strain>
    </source>
</reference>
<comment type="caution">
    <text evidence="1">The sequence shown here is derived from an EMBL/GenBank/DDBJ whole genome shotgun (WGS) entry which is preliminary data.</text>
</comment>
<protein>
    <submittedName>
        <fullName evidence="1">Uncharacterized protein</fullName>
    </submittedName>
</protein>
<name>A0ACC2VFL2_9TREE</name>
<accession>A0ACC2VFL2</accession>
<evidence type="ECO:0000313" key="1">
    <source>
        <dbReference type="EMBL" id="KAJ9098200.1"/>
    </source>
</evidence>
<proteinExistence type="predicted"/>
<gene>
    <name evidence="1" type="ORF">QFC21_004529</name>
</gene>
<evidence type="ECO:0000313" key="2">
    <source>
        <dbReference type="Proteomes" id="UP001227268"/>
    </source>
</evidence>
<dbReference type="EMBL" id="JASBWT010000015">
    <property type="protein sequence ID" value="KAJ9098200.1"/>
    <property type="molecule type" value="Genomic_DNA"/>
</dbReference>
<sequence length="285" mass="31164">MAKDPTLKKKRKSEAMLEPAAPEEGSTSAQAVVAEVDSEHAEKKAKKDKKEKKDKKKKDTDGDVTMATEAGDVTADGDKKEKKEKKEKSAVRAKLMAYAYITSQPAHEVPADAITPIASPMASAKLQKKLLKTVKKSSRARQLKRGVKEVIKALRKGEQGLLVLAGNITPMDVISHLPLLAEEAKGVEYVWVTSKEELGAASGTKRATSTVLICSTPRRRPQPKDGAQAKPAPTAEEMAEWQKPLEECIKEVKELVSFILLSSYEEALLTSYYSSARSSQEAPKY</sequence>
<organism evidence="1 2">
    <name type="scientific">Naganishia friedmannii</name>
    <dbReference type="NCBI Taxonomy" id="89922"/>
    <lineage>
        <taxon>Eukaryota</taxon>
        <taxon>Fungi</taxon>
        <taxon>Dikarya</taxon>
        <taxon>Basidiomycota</taxon>
        <taxon>Agaricomycotina</taxon>
        <taxon>Tremellomycetes</taxon>
        <taxon>Filobasidiales</taxon>
        <taxon>Filobasidiaceae</taxon>
        <taxon>Naganishia</taxon>
    </lineage>
</organism>
<dbReference type="Proteomes" id="UP001227268">
    <property type="component" value="Unassembled WGS sequence"/>
</dbReference>
<keyword evidence="2" id="KW-1185">Reference proteome</keyword>